<dbReference type="InterPro" id="IPR028994">
    <property type="entry name" value="Integrin_alpha_N"/>
</dbReference>
<dbReference type="SUPFAM" id="SSF69318">
    <property type="entry name" value="Integrin alpha N-terminal domain"/>
    <property type="match status" value="1"/>
</dbReference>
<dbReference type="AlphaFoldDB" id="A0A8K0QSG2"/>
<dbReference type="PANTHER" id="PTHR10622">
    <property type="entry name" value="HET DOMAIN-CONTAINING PROTEIN"/>
    <property type="match status" value="1"/>
</dbReference>
<protein>
    <recommendedName>
        <fullName evidence="1">Heterokaryon incompatibility domain-containing protein</fullName>
    </recommendedName>
</protein>
<keyword evidence="3" id="KW-1185">Reference proteome</keyword>
<dbReference type="Proteomes" id="UP000813461">
    <property type="component" value="Unassembled WGS sequence"/>
</dbReference>
<evidence type="ECO:0000313" key="2">
    <source>
        <dbReference type="EMBL" id="KAH7067937.1"/>
    </source>
</evidence>
<name>A0A8K0QSG2_9PLEO</name>
<reference evidence="2" key="1">
    <citation type="journal article" date="2021" name="Nat. Commun.">
        <title>Genetic determinants of endophytism in the Arabidopsis root mycobiome.</title>
        <authorList>
            <person name="Mesny F."/>
            <person name="Miyauchi S."/>
            <person name="Thiergart T."/>
            <person name="Pickel B."/>
            <person name="Atanasova L."/>
            <person name="Karlsson M."/>
            <person name="Huettel B."/>
            <person name="Barry K.W."/>
            <person name="Haridas S."/>
            <person name="Chen C."/>
            <person name="Bauer D."/>
            <person name="Andreopoulos W."/>
            <person name="Pangilinan J."/>
            <person name="LaButti K."/>
            <person name="Riley R."/>
            <person name="Lipzen A."/>
            <person name="Clum A."/>
            <person name="Drula E."/>
            <person name="Henrissat B."/>
            <person name="Kohler A."/>
            <person name="Grigoriev I.V."/>
            <person name="Martin F.M."/>
            <person name="Hacquard S."/>
        </authorList>
    </citation>
    <scope>NUCLEOTIDE SEQUENCE</scope>
    <source>
        <strain evidence="2">MPI-SDFR-AT-0120</strain>
    </source>
</reference>
<proteinExistence type="predicted"/>
<accession>A0A8K0QSG2</accession>
<evidence type="ECO:0000259" key="1">
    <source>
        <dbReference type="Pfam" id="PF06985"/>
    </source>
</evidence>
<comment type="caution">
    <text evidence="2">The sequence shown here is derived from an EMBL/GenBank/DDBJ whole genome shotgun (WGS) entry which is preliminary data.</text>
</comment>
<dbReference type="OrthoDB" id="674604at2759"/>
<dbReference type="InterPro" id="IPR010730">
    <property type="entry name" value="HET"/>
</dbReference>
<sequence length="558" mass="63045">MHLLQRQGDNAYKLVYRVNKQIPPYAILSHTWGRTEDEVNFQDLIDGTGKTKAGWRKIDFCAKQAALDGLDFIWIDTCCINKNSSTELLEAINSMYRWYRDSTKCYVYFEDVSADSLADNGLAFQKSRWFTRGWTLQELLAPKSVEFYSAEGYLLGTKSSRMQEIAEVTGIPTDAIHERALSTFSVEERMRWAKGRETTREEDLAYSLLGLFDIQMSLFYGEGREKAFRRLHRKIANAQESGRRRLDEYATLQSDYFESVLQTSTMLHKTDDHFKLLMGKSSKSGTPDLIAVNKKGEKFENTESDVVDGASEYSNVELNVLYGASEYKNFILRIATPKFTPLREDWPEQLDCALIDWNGDGTLDLVVIKKCYTGTKSTEVHVFSGASKFQHIMHQTGTRLEETDDTWVFGLGRFSKGHKPDLIAIKKSGTGTKTTEVHILRGDDDFQTYVLQTGTALPETDNTFDFAVTDWNGDGSPDVVAIKKSKTGGRCTEVHVLSGASNYKQFILRAETPLFKSHGLYEFAVADWTGNGKSDLIAFKKRDTASGTTEVHVMAQVC</sequence>
<dbReference type="EMBL" id="JAGMVJ010000033">
    <property type="protein sequence ID" value="KAH7067937.1"/>
    <property type="molecule type" value="Genomic_DNA"/>
</dbReference>
<evidence type="ECO:0000313" key="3">
    <source>
        <dbReference type="Proteomes" id="UP000813461"/>
    </source>
</evidence>
<dbReference type="PANTHER" id="PTHR10622:SF13">
    <property type="entry name" value="NACHT DOMAIN-CONTAINING PROTEIN"/>
    <property type="match status" value="1"/>
</dbReference>
<gene>
    <name evidence="2" type="ORF">FB567DRAFT_541481</name>
</gene>
<organism evidence="2 3">
    <name type="scientific">Paraphoma chrysanthemicola</name>
    <dbReference type="NCBI Taxonomy" id="798071"/>
    <lineage>
        <taxon>Eukaryota</taxon>
        <taxon>Fungi</taxon>
        <taxon>Dikarya</taxon>
        <taxon>Ascomycota</taxon>
        <taxon>Pezizomycotina</taxon>
        <taxon>Dothideomycetes</taxon>
        <taxon>Pleosporomycetidae</taxon>
        <taxon>Pleosporales</taxon>
        <taxon>Pleosporineae</taxon>
        <taxon>Phaeosphaeriaceae</taxon>
        <taxon>Paraphoma</taxon>
    </lineage>
</organism>
<feature type="domain" description="Heterokaryon incompatibility" evidence="1">
    <location>
        <begin position="25"/>
        <end position="116"/>
    </location>
</feature>
<dbReference type="Gene3D" id="2.130.10.130">
    <property type="entry name" value="Integrin alpha, N-terminal"/>
    <property type="match status" value="1"/>
</dbReference>
<dbReference type="Pfam" id="PF06985">
    <property type="entry name" value="HET"/>
    <property type="match status" value="1"/>
</dbReference>